<evidence type="ECO:0000256" key="3">
    <source>
        <dbReference type="ARBA" id="ARBA00022989"/>
    </source>
</evidence>
<keyword evidence="4 5" id="KW-0472">Membrane</keyword>
<dbReference type="Gene3D" id="1.20.1070.10">
    <property type="entry name" value="Rhodopsin 7-helix transmembrane proteins"/>
    <property type="match status" value="1"/>
</dbReference>
<evidence type="ECO:0000259" key="6">
    <source>
        <dbReference type="PROSITE" id="PS50262"/>
    </source>
</evidence>
<evidence type="ECO:0000256" key="4">
    <source>
        <dbReference type="ARBA" id="ARBA00023136"/>
    </source>
</evidence>
<feature type="domain" description="G-protein coupled receptors family 1 profile" evidence="6">
    <location>
        <begin position="1"/>
        <end position="90"/>
    </location>
</feature>
<evidence type="ECO:0000313" key="8">
    <source>
        <dbReference type="Proteomes" id="UP000024635"/>
    </source>
</evidence>
<evidence type="ECO:0000256" key="1">
    <source>
        <dbReference type="ARBA" id="ARBA00004370"/>
    </source>
</evidence>
<dbReference type="PANTHER" id="PTHR22943">
    <property type="entry name" value="7-TRANSMEMBRANE DOMAIN RECEPTOR C.ELEGANS"/>
    <property type="match status" value="1"/>
</dbReference>
<keyword evidence="3 5" id="KW-1133">Transmembrane helix</keyword>
<evidence type="ECO:0000256" key="5">
    <source>
        <dbReference type="SAM" id="Phobius"/>
    </source>
</evidence>
<comment type="subcellular location">
    <subcellularLocation>
        <location evidence="1">Membrane</location>
    </subcellularLocation>
</comment>
<dbReference type="Pfam" id="PF10326">
    <property type="entry name" value="7TM_GPCR_Str"/>
    <property type="match status" value="1"/>
</dbReference>
<feature type="transmembrane region" description="Helical" evidence="5">
    <location>
        <begin position="43"/>
        <end position="64"/>
    </location>
</feature>
<dbReference type="PROSITE" id="PS50262">
    <property type="entry name" value="G_PROTEIN_RECEP_F1_2"/>
    <property type="match status" value="1"/>
</dbReference>
<dbReference type="InterPro" id="IPR017452">
    <property type="entry name" value="GPCR_Rhodpsn_7TM"/>
</dbReference>
<dbReference type="Proteomes" id="UP000024635">
    <property type="component" value="Unassembled WGS sequence"/>
</dbReference>
<protein>
    <recommendedName>
        <fullName evidence="6">G-protein coupled receptors family 1 profile domain-containing protein</fullName>
    </recommendedName>
</protein>
<reference evidence="8" key="1">
    <citation type="journal article" date="2015" name="Nat. Genet.">
        <title>The genome and transcriptome of the zoonotic hookworm Ancylostoma ceylanicum identify infection-specific gene families.</title>
        <authorList>
            <person name="Schwarz E.M."/>
            <person name="Hu Y."/>
            <person name="Antoshechkin I."/>
            <person name="Miller M.M."/>
            <person name="Sternberg P.W."/>
            <person name="Aroian R.V."/>
        </authorList>
    </citation>
    <scope>NUCLEOTIDE SEQUENCE</scope>
    <source>
        <strain evidence="8">HY135</strain>
    </source>
</reference>
<accession>A0A016TJP5</accession>
<dbReference type="AlphaFoldDB" id="A0A016TJP5"/>
<dbReference type="SUPFAM" id="SSF81321">
    <property type="entry name" value="Family A G protein-coupled receptor-like"/>
    <property type="match status" value="1"/>
</dbReference>
<dbReference type="EMBL" id="JARK01001433">
    <property type="protein sequence ID" value="EYC02901.1"/>
    <property type="molecule type" value="Genomic_DNA"/>
</dbReference>
<evidence type="ECO:0000313" key="7">
    <source>
        <dbReference type="EMBL" id="EYC02901.1"/>
    </source>
</evidence>
<proteinExistence type="predicted"/>
<comment type="caution">
    <text evidence="7">The sequence shown here is derived from an EMBL/GenBank/DDBJ whole genome shotgun (WGS) entry which is preliminary data.</text>
</comment>
<keyword evidence="8" id="KW-1185">Reference proteome</keyword>
<feature type="transmembrane region" description="Helical" evidence="5">
    <location>
        <begin position="71"/>
        <end position="94"/>
    </location>
</feature>
<evidence type="ECO:0000256" key="2">
    <source>
        <dbReference type="ARBA" id="ARBA00022692"/>
    </source>
</evidence>
<organism evidence="7 8">
    <name type="scientific">Ancylostoma ceylanicum</name>
    <dbReference type="NCBI Taxonomy" id="53326"/>
    <lineage>
        <taxon>Eukaryota</taxon>
        <taxon>Metazoa</taxon>
        <taxon>Ecdysozoa</taxon>
        <taxon>Nematoda</taxon>
        <taxon>Chromadorea</taxon>
        <taxon>Rhabditida</taxon>
        <taxon>Rhabditina</taxon>
        <taxon>Rhabditomorpha</taxon>
        <taxon>Strongyloidea</taxon>
        <taxon>Ancylostomatidae</taxon>
        <taxon>Ancylostomatinae</taxon>
        <taxon>Ancylostoma</taxon>
    </lineage>
</organism>
<dbReference type="OrthoDB" id="5872469at2759"/>
<sequence>MMFFTFAIMIVCGVKLVRQLRKVAMSAKTISVQKQLLKALITQAIIPFFMSYTPRFLMFFFVIMGYPPLRIYSFVPLIVTMYTVLDPIAITFFIHEYREAVVRMVKRLIFFNHVGNTHNMSRPHTQTVDIRSTSFGP</sequence>
<dbReference type="InterPro" id="IPR019428">
    <property type="entry name" value="7TM_GPCR_serpentine_rcpt_Str"/>
</dbReference>
<dbReference type="GO" id="GO:0016020">
    <property type="term" value="C:membrane"/>
    <property type="evidence" value="ECO:0007669"/>
    <property type="project" value="UniProtKB-SubCell"/>
</dbReference>
<name>A0A016TJP5_9BILA</name>
<gene>
    <name evidence="7" type="primary">Acey_s0097.g3009</name>
    <name evidence="7" type="ORF">Y032_0097g3009</name>
</gene>
<keyword evidence="2 5" id="KW-0812">Transmembrane</keyword>
<dbReference type="PANTHER" id="PTHR22943:SF248">
    <property type="entry name" value="SEVEN TM RECEPTOR"/>
    <property type="match status" value="1"/>
</dbReference>